<dbReference type="GO" id="GO:0004222">
    <property type="term" value="F:metalloendopeptidase activity"/>
    <property type="evidence" value="ECO:0007669"/>
    <property type="project" value="InterPro"/>
</dbReference>
<accession>A0A2T4GFZ3</accession>
<dbReference type="OrthoDB" id="291007at2759"/>
<dbReference type="GO" id="GO:0070492">
    <property type="term" value="F:oligosaccharide binding"/>
    <property type="evidence" value="ECO:0007669"/>
    <property type="project" value="TreeGrafter"/>
</dbReference>
<dbReference type="EMBL" id="CP064749">
    <property type="protein sequence ID" value="QPC63322.1"/>
    <property type="molecule type" value="Genomic_DNA"/>
</dbReference>
<dbReference type="GO" id="GO:0046871">
    <property type="term" value="F:N-acetylgalactosamine binding"/>
    <property type="evidence" value="ECO:0007669"/>
    <property type="project" value="TreeGrafter"/>
</dbReference>
<dbReference type="SUPFAM" id="SSF55486">
    <property type="entry name" value="Metalloproteases ('zincins'), catalytic domain"/>
    <property type="match status" value="1"/>
</dbReference>
<dbReference type="InterPro" id="IPR024079">
    <property type="entry name" value="MetalloPept_cat_dom_sf"/>
</dbReference>
<reference evidence="2 4" key="1">
    <citation type="submission" date="2018-02" db="EMBL/GenBank/DDBJ databases">
        <title>Fusarium culmorum secondary metabolites in fungal-bacterial-plant interactions.</title>
        <authorList>
            <person name="Schmidt R."/>
        </authorList>
    </citation>
    <scope>NUCLEOTIDE SEQUENCE [LARGE SCALE GENOMIC DNA]</scope>
    <source>
        <strain evidence="2 4">PV</strain>
    </source>
</reference>
<dbReference type="GO" id="GO:0008270">
    <property type="term" value="F:zinc ion binding"/>
    <property type="evidence" value="ECO:0007669"/>
    <property type="project" value="InterPro"/>
</dbReference>
<dbReference type="InterPro" id="IPR037221">
    <property type="entry name" value="H-type_lectin_dom_sf"/>
</dbReference>
<feature type="domain" description="Peptidase metallopeptidase" evidence="1">
    <location>
        <begin position="53"/>
        <end position="201"/>
    </location>
</feature>
<evidence type="ECO:0000313" key="2">
    <source>
        <dbReference type="EMBL" id="PTD02380.1"/>
    </source>
</evidence>
<sequence length="540" mass="60433">MSIHMCTQMPIEPERQAQADMLSMQENPKNGHQLTAGDAVPGAQSPLALAIPVGSMWRNGRKLRVRILNGTDKIKRKIKQYAEEWNNYSGVKFVFVDSGDAEIRVNVNDDESSWSYVGTENLAIPANEPTMNFGWLTDTTPDMEFSRVIVHEFGHALGCIHEHQSPAGGIPWDKKKAYAYYSSGNNWDRETVDHNIFDYYSFTISRFSDVDKSSIMMYEIPKSITTNGYFTVSNTKLSNTDKAFIASVYPPSGAATSALKTGPDVSKFNTMEIRPWNEPQEKNFKTVNFSKDFDKPPSMAVGLNWLDVGNNANIRVSAYADDIKQGSAKLHVDSWADTTIYSAACVALQVAENDPDFQVGKFSTTDDHPWNKPQQKTSRRINFAREFEGTPKVVVWLSLLDMDKNSNWRVLATASDVSPQGFTINIDTWADTVLYAATAHWIAYPSYKAGVTSGTYKVSDIRPWDQPRLENLGRVDFPANIFKSPPVVLTALNRLDIDKNHNLRVKLGATGISAHGMDWRIEGWFDTVLYDVGASYIALS</sequence>
<reference evidence="3" key="2">
    <citation type="submission" date="2020-11" db="EMBL/GenBank/DDBJ databases">
        <title>The chromosome-scale genome resource for two endophytic Fusarium species: F. culmorum and F. pseudograminearum.</title>
        <authorList>
            <person name="Yuan Z."/>
        </authorList>
    </citation>
    <scope>NUCLEOTIDE SEQUENCE</scope>
    <source>
        <strain evidence="3">Class2-1B</strain>
    </source>
</reference>
<dbReference type="GO" id="GO:0098636">
    <property type="term" value="C:protein complex involved in cell adhesion"/>
    <property type="evidence" value="ECO:0007669"/>
    <property type="project" value="TreeGrafter"/>
</dbReference>
<organism evidence="2 4">
    <name type="scientific">Fusarium culmorum</name>
    <dbReference type="NCBI Taxonomy" id="5516"/>
    <lineage>
        <taxon>Eukaryota</taxon>
        <taxon>Fungi</taxon>
        <taxon>Dikarya</taxon>
        <taxon>Ascomycota</taxon>
        <taxon>Pezizomycotina</taxon>
        <taxon>Sordariomycetes</taxon>
        <taxon>Hypocreomycetidae</taxon>
        <taxon>Hypocreales</taxon>
        <taxon>Nectriaceae</taxon>
        <taxon>Fusarium</taxon>
    </lineage>
</organism>
<evidence type="ECO:0000313" key="3">
    <source>
        <dbReference type="EMBL" id="QPC63322.1"/>
    </source>
</evidence>
<keyword evidence="4" id="KW-1185">Reference proteome</keyword>
<name>A0A2T4GFZ3_FUSCU</name>
<dbReference type="Pfam" id="PF09458">
    <property type="entry name" value="H_lectin"/>
    <property type="match status" value="3"/>
</dbReference>
<dbReference type="InterPro" id="IPR001506">
    <property type="entry name" value="Peptidase_M12A"/>
</dbReference>
<dbReference type="GO" id="GO:0030247">
    <property type="term" value="F:polysaccharide binding"/>
    <property type="evidence" value="ECO:0007669"/>
    <property type="project" value="TreeGrafter"/>
</dbReference>
<dbReference type="AlphaFoldDB" id="A0A2T4GFZ3"/>
<dbReference type="InterPro" id="IPR052487">
    <property type="entry name" value="Galactose-binding_lectin"/>
</dbReference>
<evidence type="ECO:0000313" key="4">
    <source>
        <dbReference type="Proteomes" id="UP000241587"/>
    </source>
</evidence>
<evidence type="ECO:0000259" key="1">
    <source>
        <dbReference type="SMART" id="SM00235"/>
    </source>
</evidence>
<dbReference type="GO" id="GO:0006508">
    <property type="term" value="P:proteolysis"/>
    <property type="evidence" value="ECO:0007669"/>
    <property type="project" value="InterPro"/>
</dbReference>
<gene>
    <name evidence="2" type="ORF">FCULG_00011923</name>
    <name evidence="3" type="ORF">HYE67_005553</name>
</gene>
<dbReference type="SUPFAM" id="SSF141086">
    <property type="entry name" value="Agglutinin HPA-like"/>
    <property type="match status" value="3"/>
</dbReference>
<dbReference type="CDD" id="cd04327">
    <property type="entry name" value="ZnMc_MMP_like_3"/>
    <property type="match status" value="1"/>
</dbReference>
<dbReference type="GO" id="GO:0098609">
    <property type="term" value="P:cell-cell adhesion"/>
    <property type="evidence" value="ECO:0007669"/>
    <property type="project" value="TreeGrafter"/>
</dbReference>
<dbReference type="GO" id="GO:0009986">
    <property type="term" value="C:cell surface"/>
    <property type="evidence" value="ECO:0007669"/>
    <property type="project" value="TreeGrafter"/>
</dbReference>
<dbReference type="OMA" id="SIMLYYF"/>
<dbReference type="SMART" id="SM00235">
    <property type="entry name" value="ZnMc"/>
    <property type="match status" value="1"/>
</dbReference>
<dbReference type="EMBL" id="PVEM01000022">
    <property type="protein sequence ID" value="PTD02380.1"/>
    <property type="molecule type" value="Genomic_DNA"/>
</dbReference>
<dbReference type="Gene3D" id="2.60.40.2080">
    <property type="match status" value="3"/>
</dbReference>
<proteinExistence type="predicted"/>
<dbReference type="Pfam" id="PF01400">
    <property type="entry name" value="Astacin"/>
    <property type="match status" value="1"/>
</dbReference>
<dbReference type="Proteomes" id="UP000663297">
    <property type="component" value="Chromosome 3"/>
</dbReference>
<dbReference type="Proteomes" id="UP000241587">
    <property type="component" value="Unassembled WGS sequence"/>
</dbReference>
<dbReference type="InterPro" id="IPR019019">
    <property type="entry name" value="H-type_lectin_domain"/>
</dbReference>
<dbReference type="Gene3D" id="3.40.390.10">
    <property type="entry name" value="Collagenase (Catalytic Domain)"/>
    <property type="match status" value="1"/>
</dbReference>
<protein>
    <recommendedName>
        <fullName evidence="1">Peptidase metallopeptidase domain-containing protein</fullName>
    </recommendedName>
</protein>
<dbReference type="PANTHER" id="PTHR46938">
    <property type="entry name" value="DISCOIDIN-1 SUBUNIT A-RELATED-RELATED"/>
    <property type="match status" value="1"/>
</dbReference>
<dbReference type="InterPro" id="IPR006026">
    <property type="entry name" value="Peptidase_Metallo"/>
</dbReference>